<dbReference type="EMBL" id="RBVX01000004">
    <property type="protein sequence ID" value="RSL34194.1"/>
    <property type="molecule type" value="Genomic_DNA"/>
</dbReference>
<comment type="similarity">
    <text evidence="2 6">Belongs to the Nudix hydrolase family.</text>
</comment>
<evidence type="ECO:0000313" key="8">
    <source>
        <dbReference type="EMBL" id="RSL34194.1"/>
    </source>
</evidence>
<comment type="cofactor">
    <cofactor evidence="1">
        <name>Mg(2+)</name>
        <dbReference type="ChEBI" id="CHEBI:18420"/>
    </cofactor>
</comment>
<dbReference type="GO" id="GO:0046872">
    <property type="term" value="F:metal ion binding"/>
    <property type="evidence" value="ECO:0007669"/>
    <property type="project" value="UniProtKB-KW"/>
</dbReference>
<keyword evidence="5" id="KW-0460">Magnesium</keyword>
<keyword evidence="3" id="KW-0479">Metal-binding</keyword>
<dbReference type="InterPro" id="IPR000086">
    <property type="entry name" value="NUDIX_hydrolase_dom"/>
</dbReference>
<feature type="domain" description="Nudix hydrolase" evidence="7">
    <location>
        <begin position="8"/>
        <end position="160"/>
    </location>
</feature>
<reference evidence="8 9" key="1">
    <citation type="submission" date="2018-10" db="EMBL/GenBank/DDBJ databases">
        <title>Draft genome sequence of Bacillus salarius IM0101, isolated from a hypersaline soil in Inner Mongolia, China.</title>
        <authorList>
            <person name="Yamprayoonswat W."/>
            <person name="Boonvisut S."/>
            <person name="Jumpathong W."/>
            <person name="Sittihan S."/>
            <person name="Ruangsuj P."/>
            <person name="Wanthongcharoen S."/>
            <person name="Thongpramul N."/>
            <person name="Pimmason S."/>
            <person name="Yu B."/>
            <person name="Yasawong M."/>
        </authorList>
    </citation>
    <scope>NUCLEOTIDE SEQUENCE [LARGE SCALE GENOMIC DNA]</scope>
    <source>
        <strain evidence="8 9">IM0101</strain>
    </source>
</reference>
<evidence type="ECO:0000313" key="9">
    <source>
        <dbReference type="Proteomes" id="UP000275076"/>
    </source>
</evidence>
<dbReference type="InterPro" id="IPR015797">
    <property type="entry name" value="NUDIX_hydrolase-like_dom_sf"/>
</dbReference>
<dbReference type="InterPro" id="IPR020084">
    <property type="entry name" value="NUDIX_hydrolase_CS"/>
</dbReference>
<dbReference type="Pfam" id="PF00293">
    <property type="entry name" value="NUDIX"/>
    <property type="match status" value="1"/>
</dbReference>
<organism evidence="8 9">
    <name type="scientific">Salibacterium salarium</name>
    <dbReference type="NCBI Taxonomy" id="284579"/>
    <lineage>
        <taxon>Bacteria</taxon>
        <taxon>Bacillati</taxon>
        <taxon>Bacillota</taxon>
        <taxon>Bacilli</taxon>
        <taxon>Bacillales</taxon>
        <taxon>Bacillaceae</taxon>
    </lineage>
</organism>
<dbReference type="PRINTS" id="PR00502">
    <property type="entry name" value="NUDIXFAMILY"/>
</dbReference>
<dbReference type="AlphaFoldDB" id="A0A428N759"/>
<dbReference type="CDD" id="cd04665">
    <property type="entry name" value="NUDIX_RppH"/>
    <property type="match status" value="1"/>
</dbReference>
<dbReference type="NCBIfam" id="TIGR02705">
    <property type="entry name" value="nudix_YtkD"/>
    <property type="match status" value="1"/>
</dbReference>
<evidence type="ECO:0000256" key="1">
    <source>
        <dbReference type="ARBA" id="ARBA00001946"/>
    </source>
</evidence>
<dbReference type="PROSITE" id="PS00893">
    <property type="entry name" value="NUDIX_BOX"/>
    <property type="match status" value="1"/>
</dbReference>
<dbReference type="SUPFAM" id="SSF55811">
    <property type="entry name" value="Nudix"/>
    <property type="match status" value="1"/>
</dbReference>
<evidence type="ECO:0000256" key="6">
    <source>
        <dbReference type="RuleBase" id="RU003476"/>
    </source>
</evidence>
<evidence type="ECO:0000256" key="2">
    <source>
        <dbReference type="ARBA" id="ARBA00005582"/>
    </source>
</evidence>
<gene>
    <name evidence="8" type="primary">ytkD</name>
    <name evidence="8" type="ORF">D7Z54_06425</name>
</gene>
<dbReference type="GO" id="GO:0005737">
    <property type="term" value="C:cytoplasm"/>
    <property type="evidence" value="ECO:0007669"/>
    <property type="project" value="TreeGrafter"/>
</dbReference>
<protein>
    <submittedName>
        <fullName evidence="8">Nucleoside triphosphatase YtkD</fullName>
    </submittedName>
</protein>
<keyword evidence="9" id="KW-1185">Reference proteome</keyword>
<dbReference type="InterPro" id="IPR014078">
    <property type="entry name" value="Nudix_YtkD"/>
</dbReference>
<evidence type="ECO:0000259" key="7">
    <source>
        <dbReference type="PROSITE" id="PS51462"/>
    </source>
</evidence>
<dbReference type="Gene3D" id="3.90.79.10">
    <property type="entry name" value="Nucleoside Triphosphate Pyrophosphohydrolase"/>
    <property type="match status" value="1"/>
</dbReference>
<comment type="caution">
    <text evidence="8">The sequence shown here is derived from an EMBL/GenBank/DDBJ whole genome shotgun (WGS) entry which is preliminary data.</text>
</comment>
<name>A0A428N759_9BACI</name>
<dbReference type="GO" id="GO:0016818">
    <property type="term" value="F:hydrolase activity, acting on acid anhydrides, in phosphorus-containing anhydrides"/>
    <property type="evidence" value="ECO:0007669"/>
    <property type="project" value="TreeGrafter"/>
</dbReference>
<evidence type="ECO:0000256" key="3">
    <source>
        <dbReference type="ARBA" id="ARBA00022723"/>
    </source>
</evidence>
<sequence>MKKFTFLDYYQNEVQLAFEDNPFSNNPGHVWIVCRFRQKWLLTHHPRRGFEFPGGKVERAETPKEAAIREIWEETGGEVNHIVQIGQYMVQGKAETVVKNIYFADINQLVEKDNYMETKGPVLFNRLPEHLNDSYSFIMRDEVLPRTLQHLRTKKMLHHN</sequence>
<keyword evidence="4 6" id="KW-0378">Hydrolase</keyword>
<dbReference type="PROSITE" id="PS51462">
    <property type="entry name" value="NUDIX"/>
    <property type="match status" value="1"/>
</dbReference>
<dbReference type="PANTHER" id="PTHR43758:SF8">
    <property type="entry name" value="8-OXO-DGTP DIPHOSPHATASE YTKD-RELATED"/>
    <property type="match status" value="1"/>
</dbReference>
<dbReference type="OrthoDB" id="9131041at2"/>
<evidence type="ECO:0000256" key="4">
    <source>
        <dbReference type="ARBA" id="ARBA00022801"/>
    </source>
</evidence>
<evidence type="ECO:0000256" key="5">
    <source>
        <dbReference type="ARBA" id="ARBA00022842"/>
    </source>
</evidence>
<dbReference type="PANTHER" id="PTHR43758">
    <property type="entry name" value="7,8-DIHYDRO-8-OXOGUANINE TRIPHOSPHATASE"/>
    <property type="match status" value="1"/>
</dbReference>
<proteinExistence type="inferred from homology"/>
<dbReference type="Proteomes" id="UP000275076">
    <property type="component" value="Unassembled WGS sequence"/>
</dbReference>
<dbReference type="RefSeq" id="WP_125555019.1">
    <property type="nucleotide sequence ID" value="NZ_RBVX01000004.1"/>
</dbReference>
<accession>A0A428N759</accession>
<dbReference type="InterPro" id="IPR020476">
    <property type="entry name" value="Nudix_hydrolase"/>
</dbReference>